<protein>
    <recommendedName>
        <fullName evidence="1">Hydantoinase B/oxoprolinase domain-containing protein</fullName>
    </recommendedName>
</protein>
<reference evidence="2" key="1">
    <citation type="journal article" date="2015" name="Nature">
        <title>Complex archaea that bridge the gap between prokaryotes and eukaryotes.</title>
        <authorList>
            <person name="Spang A."/>
            <person name="Saw J.H."/>
            <person name="Jorgensen S.L."/>
            <person name="Zaremba-Niedzwiedzka K."/>
            <person name="Martijn J."/>
            <person name="Lind A.E."/>
            <person name="van Eijk R."/>
            <person name="Schleper C."/>
            <person name="Guy L."/>
            <person name="Ettema T.J."/>
        </authorList>
    </citation>
    <scope>NUCLEOTIDE SEQUENCE</scope>
</reference>
<gene>
    <name evidence="2" type="ORF">LCGC14_2546440</name>
</gene>
<accession>A0A0F9D0M8</accession>
<dbReference type="PANTHER" id="PTHR11365">
    <property type="entry name" value="5-OXOPROLINASE RELATED"/>
    <property type="match status" value="1"/>
</dbReference>
<dbReference type="InterPro" id="IPR003692">
    <property type="entry name" value="Hydantoinase_B"/>
</dbReference>
<dbReference type="AlphaFoldDB" id="A0A0F9D0M8"/>
<dbReference type="Pfam" id="PF02538">
    <property type="entry name" value="Hydantoinase_B"/>
    <property type="match status" value="1"/>
</dbReference>
<evidence type="ECO:0000313" key="2">
    <source>
        <dbReference type="EMBL" id="KKL11376.1"/>
    </source>
</evidence>
<evidence type="ECO:0000259" key="1">
    <source>
        <dbReference type="Pfam" id="PF02538"/>
    </source>
</evidence>
<organism evidence="2">
    <name type="scientific">marine sediment metagenome</name>
    <dbReference type="NCBI Taxonomy" id="412755"/>
    <lineage>
        <taxon>unclassified sequences</taxon>
        <taxon>metagenomes</taxon>
        <taxon>ecological metagenomes</taxon>
    </lineage>
</organism>
<proteinExistence type="predicted"/>
<dbReference type="EMBL" id="LAZR01041680">
    <property type="protein sequence ID" value="KKL11376.1"/>
    <property type="molecule type" value="Genomic_DNA"/>
</dbReference>
<dbReference type="GO" id="GO:0017168">
    <property type="term" value="F:5-oxoprolinase (ATP-hydrolyzing) activity"/>
    <property type="evidence" value="ECO:0007669"/>
    <property type="project" value="TreeGrafter"/>
</dbReference>
<dbReference type="PANTHER" id="PTHR11365:SF23">
    <property type="entry name" value="HYPOTHETICAL 5-OXOPROLINASE (EUROFUNG)-RELATED"/>
    <property type="match status" value="1"/>
</dbReference>
<feature type="non-terminal residue" evidence="2">
    <location>
        <position position="465"/>
    </location>
</feature>
<dbReference type="GO" id="GO:0005829">
    <property type="term" value="C:cytosol"/>
    <property type="evidence" value="ECO:0007669"/>
    <property type="project" value="TreeGrafter"/>
</dbReference>
<dbReference type="GO" id="GO:0006749">
    <property type="term" value="P:glutathione metabolic process"/>
    <property type="evidence" value="ECO:0007669"/>
    <property type="project" value="TreeGrafter"/>
</dbReference>
<sequence>MSLDLVTQEVLKNALINITREMGGIIGRTAYSSILNEGHDYSCAIFDANGDLSAEAEFVLVHLACMHFSVKACVESFGIENFYPGDIVLHNDPYLGGSHLPDINMIRPIFRDGKLVCFAANRAHYPDVGGLAPGSFAGEAEEIFHEGIIIPPLKLYRGDVLDEQLITFFAANVRVGKRISADTSAQVASLRIGEQRLMELFNKYGTSATVEGINYLMDYSEELMRNRIQKIPDGTYSFFDYMDDSGENTDPVRIVLNMTVSGDEIVFDYTGTDPQVKCPINAPYAVTCSATYGAAKCILAPDTPLNAGMFRPMKVIAPEGSLVNPTYPHPVAAGNTNTSQRIFSIVNGALAACVPHLVEAGENGANSDIGLGGRNLRTGEDYVLYLMPVGGMGARPTKDGNSATINYMGNCSNQPAEVWESKHPFRVNQWLLRQDSGGPGRWQGGLGYVIEYEVTDKLSDSLMSI</sequence>
<comment type="caution">
    <text evidence="2">The sequence shown here is derived from an EMBL/GenBank/DDBJ whole genome shotgun (WGS) entry which is preliminary data.</text>
</comment>
<feature type="domain" description="Hydantoinase B/oxoprolinase" evidence="1">
    <location>
        <begin position="4"/>
        <end position="459"/>
    </location>
</feature>
<dbReference type="InterPro" id="IPR045079">
    <property type="entry name" value="Oxoprolinase-like"/>
</dbReference>
<name>A0A0F9D0M8_9ZZZZ</name>